<dbReference type="InterPro" id="IPR012337">
    <property type="entry name" value="RNaseH-like_sf"/>
</dbReference>
<dbReference type="Proteomes" id="UP001165121">
    <property type="component" value="Unassembled WGS sequence"/>
</dbReference>
<dbReference type="InterPro" id="IPR052035">
    <property type="entry name" value="ZnF_BED_domain_contain"/>
</dbReference>
<dbReference type="AlphaFoldDB" id="A0A9W7DAU2"/>
<dbReference type="EMBL" id="BSXT01019042">
    <property type="protein sequence ID" value="GMG17624.1"/>
    <property type="molecule type" value="Genomic_DNA"/>
</dbReference>
<dbReference type="GO" id="GO:0005634">
    <property type="term" value="C:nucleus"/>
    <property type="evidence" value="ECO:0007669"/>
    <property type="project" value="UniProtKB-SubCell"/>
</dbReference>
<evidence type="ECO:0000256" key="4">
    <source>
        <dbReference type="ARBA" id="ARBA00022833"/>
    </source>
</evidence>
<accession>A0A9W7DAU2</accession>
<reference evidence="7" key="1">
    <citation type="submission" date="2023-04" db="EMBL/GenBank/DDBJ databases">
        <title>Phytophthora fragariaefolia NBRC 109709.</title>
        <authorList>
            <person name="Ichikawa N."/>
            <person name="Sato H."/>
            <person name="Tonouchi N."/>
        </authorList>
    </citation>
    <scope>NUCLEOTIDE SEQUENCE</scope>
    <source>
        <strain evidence="7">NBRC 109709</strain>
    </source>
</reference>
<feature type="domain" description="DUF659" evidence="6">
    <location>
        <begin position="67"/>
        <end position="149"/>
    </location>
</feature>
<dbReference type="Pfam" id="PF04937">
    <property type="entry name" value="DUF659"/>
    <property type="match status" value="1"/>
</dbReference>
<keyword evidence="3" id="KW-0863">Zinc-finger</keyword>
<evidence type="ECO:0000313" key="7">
    <source>
        <dbReference type="EMBL" id="GMG17624.1"/>
    </source>
</evidence>
<comment type="caution">
    <text evidence="7">The sequence shown here is derived from an EMBL/GenBank/DDBJ whole genome shotgun (WGS) entry which is preliminary data.</text>
</comment>
<sequence>MGSTDHVDSGVARGIDPSTIADAWDEIAMMFYMANWPFSTIELPSIRQVLRRLPYIGKLFALVVTSKTGTSIADIADEVINYVEDECEGSKVISLTTDNAKNMKKAWKVLERKRDIIFCTGCGAHTLNMLHKDVAKLRFVADIIEDANTLAVFIRSHTATSERLRADQAEHPTGSQRDLVLSVATRWYSNQDCIRNVLDNEAAIRRIMEDDVLLRPYQKAKVRKAKAIVNSGTFWRQGGVVLELLDPITQCIAHLENTLTLYLQCMSNSSALRITRFTMIDTLVFLHMFSNIFGGEFDHVGDLFTMIR</sequence>
<proteinExistence type="predicted"/>
<evidence type="ECO:0000256" key="1">
    <source>
        <dbReference type="ARBA" id="ARBA00004123"/>
    </source>
</evidence>
<keyword evidence="5" id="KW-0539">Nucleus</keyword>
<dbReference type="OrthoDB" id="103288at2759"/>
<protein>
    <submittedName>
        <fullName evidence="7">Unnamed protein product</fullName>
    </submittedName>
</protein>
<evidence type="ECO:0000256" key="2">
    <source>
        <dbReference type="ARBA" id="ARBA00022723"/>
    </source>
</evidence>
<evidence type="ECO:0000256" key="3">
    <source>
        <dbReference type="ARBA" id="ARBA00022771"/>
    </source>
</evidence>
<comment type="subcellular location">
    <subcellularLocation>
        <location evidence="1">Nucleus</location>
    </subcellularLocation>
</comment>
<dbReference type="PANTHER" id="PTHR46481">
    <property type="entry name" value="ZINC FINGER BED DOMAIN-CONTAINING PROTEIN 4"/>
    <property type="match status" value="1"/>
</dbReference>
<keyword evidence="8" id="KW-1185">Reference proteome</keyword>
<dbReference type="PANTHER" id="PTHR46481:SF10">
    <property type="entry name" value="ZINC FINGER BED DOMAIN-CONTAINING PROTEIN 39"/>
    <property type="match status" value="1"/>
</dbReference>
<dbReference type="InterPro" id="IPR007021">
    <property type="entry name" value="DUF659"/>
</dbReference>
<keyword evidence="2" id="KW-0479">Metal-binding</keyword>
<evidence type="ECO:0000259" key="6">
    <source>
        <dbReference type="Pfam" id="PF04937"/>
    </source>
</evidence>
<dbReference type="GO" id="GO:0008270">
    <property type="term" value="F:zinc ion binding"/>
    <property type="evidence" value="ECO:0007669"/>
    <property type="project" value="UniProtKB-KW"/>
</dbReference>
<dbReference type="SUPFAM" id="SSF53098">
    <property type="entry name" value="Ribonuclease H-like"/>
    <property type="match status" value="1"/>
</dbReference>
<name>A0A9W7DAU2_9STRA</name>
<organism evidence="7 8">
    <name type="scientific">Phytophthora fragariaefolia</name>
    <dbReference type="NCBI Taxonomy" id="1490495"/>
    <lineage>
        <taxon>Eukaryota</taxon>
        <taxon>Sar</taxon>
        <taxon>Stramenopiles</taxon>
        <taxon>Oomycota</taxon>
        <taxon>Peronosporomycetes</taxon>
        <taxon>Peronosporales</taxon>
        <taxon>Peronosporaceae</taxon>
        <taxon>Phytophthora</taxon>
    </lineage>
</organism>
<evidence type="ECO:0000313" key="8">
    <source>
        <dbReference type="Proteomes" id="UP001165121"/>
    </source>
</evidence>
<gene>
    <name evidence="7" type="ORF">Pfra01_003026200</name>
</gene>
<evidence type="ECO:0000256" key="5">
    <source>
        <dbReference type="ARBA" id="ARBA00023242"/>
    </source>
</evidence>
<keyword evidence="4" id="KW-0862">Zinc</keyword>